<feature type="compositionally biased region" description="Polar residues" evidence="1">
    <location>
        <begin position="281"/>
        <end position="292"/>
    </location>
</feature>
<keyword evidence="3" id="KW-1185">Reference proteome</keyword>
<name>A0A6A4P0P5_LUPAL</name>
<dbReference type="OrthoDB" id="5600002at2759"/>
<dbReference type="GO" id="GO:0003714">
    <property type="term" value="F:transcription corepressor activity"/>
    <property type="evidence" value="ECO:0007669"/>
    <property type="project" value="InterPro"/>
</dbReference>
<evidence type="ECO:0000313" key="2">
    <source>
        <dbReference type="EMBL" id="KAE9594980.1"/>
    </source>
</evidence>
<evidence type="ECO:0000256" key="1">
    <source>
        <dbReference type="SAM" id="MobiDB-lite"/>
    </source>
</evidence>
<sequence length="307" mass="34567">MASNSDDLSEWDADKLLRIYLHEYMLKRGMHRSAEIFKEEGQIGHKDSTVIDSPKGFLYEWWSIFYGDVYSSWTVKDQENVPEPSYKMTDNARNGNSFPMIPQIPMSQQRPLPHQFQASSSFNSMPAQLAAGLIPSTPYHKEHLEHLVGNGEPSLQDTFKAINLKFSAESSSNHSLLDVGKQTQNQIFKDSGIGIRLVKDVSRDPLQLLQPKTSEAVNLAPLNRWPRNNQVLTSLVHEPNYSHQCQVLKTQNPRSVPAQTLESAPASQTFTVPAYSTKYSSQYLNTPSPKTESNNKDKQVCDSSPVV</sequence>
<comment type="caution">
    <text evidence="2">The sequence shown here is derived from an EMBL/GenBank/DDBJ whole genome shotgun (WGS) entry which is preliminary data.</text>
</comment>
<gene>
    <name evidence="2" type="ORF">Lalb_Chr18g0059521</name>
</gene>
<protein>
    <submittedName>
        <fullName evidence="2">Putative transcription regulator LUG family</fullName>
    </submittedName>
</protein>
<dbReference type="AlphaFoldDB" id="A0A6A4P0P5"/>
<dbReference type="PANTHER" id="PTHR44376:SF8">
    <property type="entry name" value="TRANSCRIPTIONAL COREPRESSOR LEUNIG-LIKE"/>
    <property type="match status" value="1"/>
</dbReference>
<dbReference type="PANTHER" id="PTHR44376">
    <property type="entry name" value="TRANSCRIPTIONAL REGULATOR OF FILAMENTOUS GROWTH FLO8"/>
    <property type="match status" value="1"/>
</dbReference>
<proteinExistence type="predicted"/>
<dbReference type="EMBL" id="WOCE01000018">
    <property type="protein sequence ID" value="KAE9594980.1"/>
    <property type="molecule type" value="Genomic_DNA"/>
</dbReference>
<dbReference type="Proteomes" id="UP000447434">
    <property type="component" value="Chromosome 18"/>
</dbReference>
<organism evidence="2 3">
    <name type="scientific">Lupinus albus</name>
    <name type="common">White lupine</name>
    <name type="synonym">Lupinus termis</name>
    <dbReference type="NCBI Taxonomy" id="3870"/>
    <lineage>
        <taxon>Eukaryota</taxon>
        <taxon>Viridiplantae</taxon>
        <taxon>Streptophyta</taxon>
        <taxon>Embryophyta</taxon>
        <taxon>Tracheophyta</taxon>
        <taxon>Spermatophyta</taxon>
        <taxon>Magnoliopsida</taxon>
        <taxon>eudicotyledons</taxon>
        <taxon>Gunneridae</taxon>
        <taxon>Pentapetalae</taxon>
        <taxon>rosids</taxon>
        <taxon>fabids</taxon>
        <taxon>Fabales</taxon>
        <taxon>Fabaceae</taxon>
        <taxon>Papilionoideae</taxon>
        <taxon>50 kb inversion clade</taxon>
        <taxon>genistoids sensu lato</taxon>
        <taxon>core genistoids</taxon>
        <taxon>Genisteae</taxon>
        <taxon>Lupinus</taxon>
    </lineage>
</organism>
<evidence type="ECO:0000313" key="3">
    <source>
        <dbReference type="Proteomes" id="UP000447434"/>
    </source>
</evidence>
<feature type="region of interest" description="Disordered" evidence="1">
    <location>
        <begin position="281"/>
        <end position="307"/>
    </location>
</feature>
<accession>A0A6A4P0P5</accession>
<dbReference type="InterPro" id="IPR044716">
    <property type="entry name" value="LEUNIG-like"/>
</dbReference>
<reference evidence="3" key="1">
    <citation type="journal article" date="2020" name="Nat. Commun.">
        <title>Genome sequence of the cluster root forming white lupin.</title>
        <authorList>
            <person name="Hufnagel B."/>
            <person name="Marques A."/>
            <person name="Soriano A."/>
            <person name="Marques L."/>
            <person name="Divol F."/>
            <person name="Doumas P."/>
            <person name="Sallet E."/>
            <person name="Mancinotti D."/>
            <person name="Carrere S."/>
            <person name="Marande W."/>
            <person name="Arribat S."/>
            <person name="Keller J."/>
            <person name="Huneau C."/>
            <person name="Blein T."/>
            <person name="Aime D."/>
            <person name="Laguerre M."/>
            <person name="Taylor J."/>
            <person name="Schubert V."/>
            <person name="Nelson M."/>
            <person name="Geu-Flores F."/>
            <person name="Crespi M."/>
            <person name="Gallardo-Guerrero K."/>
            <person name="Delaux P.-M."/>
            <person name="Salse J."/>
            <person name="Berges H."/>
            <person name="Guyot R."/>
            <person name="Gouzy J."/>
            <person name="Peret B."/>
        </authorList>
    </citation>
    <scope>NUCLEOTIDE SEQUENCE [LARGE SCALE GENOMIC DNA]</scope>
    <source>
        <strain evidence="3">cv. Amiga</strain>
    </source>
</reference>